<evidence type="ECO:0000313" key="1">
    <source>
        <dbReference type="EMBL" id="MBD2189890.1"/>
    </source>
</evidence>
<evidence type="ECO:0000313" key="2">
    <source>
        <dbReference type="Proteomes" id="UP000642094"/>
    </source>
</evidence>
<dbReference type="RefSeq" id="WP_190404701.1">
    <property type="nucleotide sequence ID" value="NZ_JACJQB010000058.1"/>
</dbReference>
<protein>
    <submittedName>
        <fullName evidence="1">Uncharacterized protein</fullName>
    </submittedName>
</protein>
<organism evidence="1 2">
    <name type="scientific">Pseudanabaena mucicola FACHB-723</name>
    <dbReference type="NCBI Taxonomy" id="2692860"/>
    <lineage>
        <taxon>Bacteria</taxon>
        <taxon>Bacillati</taxon>
        <taxon>Cyanobacteriota</taxon>
        <taxon>Cyanophyceae</taxon>
        <taxon>Pseudanabaenales</taxon>
        <taxon>Pseudanabaenaceae</taxon>
        <taxon>Pseudanabaena</taxon>
    </lineage>
</organism>
<accession>A0ABR8A2A0</accession>
<dbReference type="Proteomes" id="UP000642094">
    <property type="component" value="Unassembled WGS sequence"/>
</dbReference>
<keyword evidence="2" id="KW-1185">Reference proteome</keyword>
<comment type="caution">
    <text evidence="1">The sequence shown here is derived from an EMBL/GenBank/DDBJ whole genome shotgun (WGS) entry which is preliminary data.</text>
</comment>
<dbReference type="EMBL" id="JACJQB010000058">
    <property type="protein sequence ID" value="MBD2189890.1"/>
    <property type="molecule type" value="Genomic_DNA"/>
</dbReference>
<name>A0ABR8A2A0_9CYAN</name>
<sequence length="48" mass="5855">MSERWLQSYVNQKYQDISQEAQVQTNSKRRLTVQTDELWSFVDYIDNI</sequence>
<proteinExistence type="predicted"/>
<reference evidence="1 2" key="1">
    <citation type="journal article" date="2020" name="ISME J.">
        <title>Comparative genomics reveals insights into cyanobacterial evolution and habitat adaptation.</title>
        <authorList>
            <person name="Chen M.Y."/>
            <person name="Teng W.K."/>
            <person name="Zhao L."/>
            <person name="Hu C.X."/>
            <person name="Zhou Y.K."/>
            <person name="Han B.P."/>
            <person name="Song L.R."/>
            <person name="Shu W.S."/>
        </authorList>
    </citation>
    <scope>NUCLEOTIDE SEQUENCE [LARGE SCALE GENOMIC DNA]</scope>
    <source>
        <strain evidence="1 2">FACHB-723</strain>
    </source>
</reference>
<gene>
    <name evidence="1" type="ORF">H6F41_17300</name>
</gene>